<proteinExistence type="predicted"/>
<name>A0AC35FPS3_9BILA</name>
<evidence type="ECO:0000313" key="2">
    <source>
        <dbReference type="WBParaSite" id="PS1159_v2.g19711.t1"/>
    </source>
</evidence>
<protein>
    <submittedName>
        <fullName evidence="2">Uncharacterized protein</fullName>
    </submittedName>
</protein>
<evidence type="ECO:0000313" key="1">
    <source>
        <dbReference type="Proteomes" id="UP000887580"/>
    </source>
</evidence>
<dbReference type="WBParaSite" id="PS1159_v2.g19711.t1">
    <property type="protein sequence ID" value="PS1159_v2.g19711.t1"/>
    <property type="gene ID" value="PS1159_v2.g19711"/>
</dbReference>
<accession>A0AC35FPS3</accession>
<reference evidence="2" key="1">
    <citation type="submission" date="2022-11" db="UniProtKB">
        <authorList>
            <consortium name="WormBaseParasite"/>
        </authorList>
    </citation>
    <scope>IDENTIFICATION</scope>
</reference>
<sequence length="474" mass="53897">MENQDQESRWKIAFRHISQWKIQVEPIIFILSLCNTARSVISPHLMEEKMKRTYFPPPHKTSDYYKKFYNKKIVLWNQNYEYVNLPIACIAGIVYGSYSDQKGRKLPLLIGLVSVIIDNIFYMLIWSEKTDISLEWLFLGATIVGLMGDFMLLMSCVNAYLADQFGNKRTLSFRMVLVSTIFSLGSFCGSQTVDHLVDVIGGIGTMFVGTLIATFILSILILNNPLPIKQQLNSETEAVIAVETIETDEIQHPQSFYKAVIEKFKFLFNSVKIFYIPREGHRRLFLYACFAANFLDQLVFGEEKDLIGKYTLLFNWSTHEYARYKELRSIVQIIGMIFGLVVLKWGFKFRDTFIIVLAIASMSLSTLVIGLAKSSTLIYASLAPGSLHGLLNPLTYTFITCLVEPSEIGQTFAVSTIAGKLAGIVQTALLDNIYRYSVDWYQGFVWLVMCLISAIASFLYLIIHIIAKKEDIGT</sequence>
<dbReference type="Proteomes" id="UP000887580">
    <property type="component" value="Unplaced"/>
</dbReference>
<organism evidence="1 2">
    <name type="scientific">Panagrolaimus sp. PS1159</name>
    <dbReference type="NCBI Taxonomy" id="55785"/>
    <lineage>
        <taxon>Eukaryota</taxon>
        <taxon>Metazoa</taxon>
        <taxon>Ecdysozoa</taxon>
        <taxon>Nematoda</taxon>
        <taxon>Chromadorea</taxon>
        <taxon>Rhabditida</taxon>
        <taxon>Tylenchina</taxon>
        <taxon>Panagrolaimomorpha</taxon>
        <taxon>Panagrolaimoidea</taxon>
        <taxon>Panagrolaimidae</taxon>
        <taxon>Panagrolaimus</taxon>
    </lineage>
</organism>